<dbReference type="Pfam" id="PF17289">
    <property type="entry name" value="Terminase_6C"/>
    <property type="match status" value="1"/>
</dbReference>
<feature type="domain" description="Terminase large subunit gp17-like C-terminal" evidence="2">
    <location>
        <begin position="253"/>
        <end position="391"/>
    </location>
</feature>
<dbReference type="Gene3D" id="3.40.50.300">
    <property type="entry name" value="P-loop containing nucleotide triphosphate hydrolases"/>
    <property type="match status" value="1"/>
</dbReference>
<dbReference type="InterPro" id="IPR035421">
    <property type="entry name" value="Terminase_6C"/>
</dbReference>
<keyword evidence="1" id="KW-1188">Viral release from host cell</keyword>
<dbReference type="InterPro" id="IPR006437">
    <property type="entry name" value="Phage_terminase_lsu"/>
</dbReference>
<accession>V6IXM0</accession>
<reference evidence="3 4" key="1">
    <citation type="journal article" date="2013" name="Genome Announc.">
        <title>Genome Sequence of Sporolactobacillus laevolacticus DSM442, an Efficient Polymer-Grade D-Lactate Producer from Agricultural Waste Cottonseed as a Nitrogen Source.</title>
        <authorList>
            <person name="Wang H."/>
            <person name="Wang L."/>
            <person name="Ju J."/>
            <person name="Yu B."/>
            <person name="Ma Y."/>
        </authorList>
    </citation>
    <scope>NUCLEOTIDE SEQUENCE [LARGE SCALE GENOMIC DNA]</scope>
    <source>
        <strain evidence="3 4">DSM 442</strain>
    </source>
</reference>
<evidence type="ECO:0000259" key="2">
    <source>
        <dbReference type="Pfam" id="PF17289"/>
    </source>
</evidence>
<comment type="caution">
    <text evidence="3">The sequence shown here is derived from an EMBL/GenBank/DDBJ whole genome shotgun (WGS) entry which is preliminary data.</text>
</comment>
<gene>
    <name evidence="3" type="ORF">P343_07995</name>
</gene>
<dbReference type="PANTHER" id="PTHR39184:SF1">
    <property type="entry name" value="PBSX PHAGE TERMINASE LARGE SUBUNIT"/>
    <property type="match status" value="1"/>
</dbReference>
<dbReference type="EMBL" id="AWTC01000006">
    <property type="protein sequence ID" value="EST12055.1"/>
    <property type="molecule type" value="Genomic_DNA"/>
</dbReference>
<proteinExistence type="predicted"/>
<organism evidence="3 4">
    <name type="scientific">Sporolactobacillus laevolacticus DSM 442</name>
    <dbReference type="NCBI Taxonomy" id="1395513"/>
    <lineage>
        <taxon>Bacteria</taxon>
        <taxon>Bacillati</taxon>
        <taxon>Bacillota</taxon>
        <taxon>Bacilli</taxon>
        <taxon>Bacillales</taxon>
        <taxon>Sporolactobacillaceae</taxon>
        <taxon>Sporolactobacillus</taxon>
    </lineage>
</organism>
<dbReference type="Pfam" id="PF03237">
    <property type="entry name" value="Terminase_6N"/>
    <property type="match status" value="1"/>
</dbReference>
<dbReference type="RefSeq" id="WP_023509868.1">
    <property type="nucleotide sequence ID" value="NZ_AWTC01000006.1"/>
</dbReference>
<dbReference type="Gene3D" id="3.30.420.280">
    <property type="match status" value="1"/>
</dbReference>
<dbReference type="PANTHER" id="PTHR39184">
    <property type="match status" value="1"/>
</dbReference>
<dbReference type="InterPro" id="IPR027417">
    <property type="entry name" value="P-loop_NTPase"/>
</dbReference>
<dbReference type="OrthoDB" id="4498710at2"/>
<keyword evidence="4" id="KW-1185">Reference proteome</keyword>
<dbReference type="Proteomes" id="UP000018296">
    <property type="component" value="Unassembled WGS sequence"/>
</dbReference>
<sequence>MTLSELYTPKQQEVLRYAFNHDYFMLINHGAKRTGKTVIDNDLFLYELKRVKRIATNEGVENPQYILAGANLGNLAKNVLIELTNKYGINFHMDKYNRFKLFGVLVVCTGHSKINDLSRIRGMTAYGAYINEGSLANEEVFNEIKSRCSANGARILIDTNPDQPEHWLKRDYIDNPDKSIVDFHFVLDDNTFLNKRYRENIKVTTPSGMFYDRDINGLWCAAEGVVYKDFNKDIHYISESKLSEINFVKYFAGVDFGYDHHGVMVVIGEDDQGSFYLIEEHAKQFEEIDYWVDVASGIKNRYGDIRFYCDTARPEHIKRLRREHFHAINADKAVISGIEEVARLFKRKKLLIVKERVQRFKKEIYMYVWNETTGEPVKLWDDVLDALRYAIYTQLKPFRRRTGKKVST</sequence>
<evidence type="ECO:0000313" key="3">
    <source>
        <dbReference type="EMBL" id="EST12055.1"/>
    </source>
</evidence>
<dbReference type="AlphaFoldDB" id="V6IXM0"/>
<name>V6IXM0_9BACL</name>
<protein>
    <submittedName>
        <fullName evidence="3">Terminase</fullName>
    </submittedName>
</protein>
<dbReference type="PATRIC" id="fig|1395513.3.peg.1623"/>
<dbReference type="STRING" id="1395513.P343_07995"/>
<evidence type="ECO:0000256" key="1">
    <source>
        <dbReference type="ARBA" id="ARBA00022612"/>
    </source>
</evidence>
<evidence type="ECO:0000313" key="4">
    <source>
        <dbReference type="Proteomes" id="UP000018296"/>
    </source>
</evidence>
<dbReference type="NCBIfam" id="TIGR01547">
    <property type="entry name" value="phage_term_2"/>
    <property type="match status" value="1"/>
</dbReference>
<dbReference type="InterPro" id="IPR052380">
    <property type="entry name" value="Viral_DNA_packaging_terminase"/>
</dbReference>
<dbReference type="eggNOG" id="COG1783">
    <property type="taxonomic scope" value="Bacteria"/>
</dbReference>